<comment type="caution">
    <text evidence="1">The sequence shown here is derived from an EMBL/GenBank/DDBJ whole genome shotgun (WGS) entry which is preliminary data.</text>
</comment>
<reference evidence="1" key="1">
    <citation type="submission" date="2022-01" db="EMBL/GenBank/DDBJ databases">
        <title>Collection of gut derived symbiotic bacterial strains cultured from healthy donors.</title>
        <authorList>
            <person name="Lin H."/>
            <person name="Kohout C."/>
            <person name="Waligurski E."/>
            <person name="Pamer E.G."/>
        </authorList>
    </citation>
    <scope>NUCLEOTIDE SEQUENCE</scope>
    <source>
        <strain evidence="1">DFI.7.46</strain>
    </source>
</reference>
<dbReference type="RefSeq" id="WP_238127358.1">
    <property type="nucleotide sequence ID" value="NZ_JAHAJB010000003.1"/>
</dbReference>
<proteinExistence type="predicted"/>
<gene>
    <name evidence="1" type="ORF">L0M99_00200</name>
</gene>
<dbReference type="EMBL" id="JAKNHJ010000001">
    <property type="protein sequence ID" value="MCG4616917.1"/>
    <property type="molecule type" value="Genomic_DNA"/>
</dbReference>
<evidence type="ECO:0000313" key="2">
    <source>
        <dbReference type="Proteomes" id="UP001200537"/>
    </source>
</evidence>
<dbReference type="AlphaFoldDB" id="A0AAJ1B9P9"/>
<protein>
    <submittedName>
        <fullName evidence="1">Uncharacterized protein</fullName>
    </submittedName>
</protein>
<organism evidence="1 2">
    <name type="scientific">Varibaculum cambriense</name>
    <dbReference type="NCBI Taxonomy" id="184870"/>
    <lineage>
        <taxon>Bacteria</taxon>
        <taxon>Bacillati</taxon>
        <taxon>Actinomycetota</taxon>
        <taxon>Actinomycetes</taxon>
        <taxon>Actinomycetales</taxon>
        <taxon>Actinomycetaceae</taxon>
        <taxon>Varibaculum</taxon>
    </lineage>
</organism>
<name>A0AAJ1B9P9_9ACTO</name>
<accession>A0AAJ1B9P9</accession>
<sequence>MPFIIEDCKKYYYYRGLKEYEAQPGFLLDTCLDGQDTFRALLELFEVETSPTSQE</sequence>
<evidence type="ECO:0000313" key="1">
    <source>
        <dbReference type="EMBL" id="MCG4616917.1"/>
    </source>
</evidence>
<dbReference type="Proteomes" id="UP001200537">
    <property type="component" value="Unassembled WGS sequence"/>
</dbReference>